<evidence type="ECO:0000256" key="1">
    <source>
        <dbReference type="ARBA" id="ARBA00022669"/>
    </source>
</evidence>
<evidence type="ECO:0000259" key="4">
    <source>
        <dbReference type="PROSITE" id="PS51782"/>
    </source>
</evidence>
<proteinExistence type="predicted"/>
<feature type="domain" description="LysM" evidence="4">
    <location>
        <begin position="339"/>
        <end position="385"/>
    </location>
</feature>
<sequence>MADATPGSIQLFAAGSFPSLSTSCSSALSANISCPYLETGDEVYQIVANYTSETLSALCTTDCSDSIKQYRSTVLSVCGNETYSDGENSDLILKPIALPDYYFDNYFQRCLTDSDGNFCYVQFLTDKESALGCGECGLKMIQAQLSNAWSYDEDKAAAYSSLTSSCGVTNMPVTSPTPVVISSATAPAATPTCSGTTVTIKKGDTCDTIAEANSISTWSLLASNGLDGGCANFPTNGTLCIEGSCPTYVVSANETCSSIAKAHNITEVQLMSFNPQINGRCSNIDQAVGHHICVDSPYGPVASATGGGTTPAATTPATTTTEAPVPTNAADGSNRHCSKWYQILSGDYCASVAMKNNIVISDFYFLNPEINSNCTNLMVDISYCVQPVGDIATYSGYATATETGTSSVPTLAPTLTVSYGPEMDLDDLPTASEIVVAQPTQTGFPLANGTRADCSEYTNVANGPMSCEIFTFVHSVPLWSFVQWNPSLDYWNCVVQNETQYCSVLGTAFIYEVPQNHSYADVPSNAASNSTTECYFWWNVEDGDTCDSILRANDISIKYFYEWNPSVKDDCSGLWLDTAYCVMGPDWKNASYPYPSTSQAASNQTTSVTPTSTKATTTSSTATCSGSTITPTAATLSGIPCSCNKYAEREKGKYCYDIAQDNGISLDDFYKWNPGVGSDCQYLQDGYVYCVGVAS</sequence>
<dbReference type="InterPro" id="IPR036779">
    <property type="entry name" value="LysM_dom_sf"/>
</dbReference>
<name>A0AA39WNR4_9PEZI</name>
<dbReference type="PANTHER" id="PTHR34997">
    <property type="entry name" value="AM15"/>
    <property type="match status" value="1"/>
</dbReference>
<dbReference type="Gene3D" id="3.10.350.10">
    <property type="entry name" value="LysM domain"/>
    <property type="match status" value="5"/>
</dbReference>
<evidence type="ECO:0000313" key="6">
    <source>
        <dbReference type="Proteomes" id="UP001175001"/>
    </source>
</evidence>
<feature type="domain" description="LysM" evidence="4">
    <location>
        <begin position="536"/>
        <end position="582"/>
    </location>
</feature>
<organism evidence="5 6">
    <name type="scientific">Lasiodiplodia hormozganensis</name>
    <dbReference type="NCBI Taxonomy" id="869390"/>
    <lineage>
        <taxon>Eukaryota</taxon>
        <taxon>Fungi</taxon>
        <taxon>Dikarya</taxon>
        <taxon>Ascomycota</taxon>
        <taxon>Pezizomycotina</taxon>
        <taxon>Dothideomycetes</taxon>
        <taxon>Dothideomycetes incertae sedis</taxon>
        <taxon>Botryosphaeriales</taxon>
        <taxon>Botryosphaeriaceae</taxon>
        <taxon>Lasiodiplodia</taxon>
    </lineage>
</organism>
<feature type="domain" description="LysM" evidence="4">
    <location>
        <begin position="246"/>
        <end position="292"/>
    </location>
</feature>
<evidence type="ECO:0000256" key="2">
    <source>
        <dbReference type="ARBA" id="ARBA00023026"/>
    </source>
</evidence>
<reference evidence="5" key="1">
    <citation type="submission" date="2023-06" db="EMBL/GenBank/DDBJ databases">
        <title>Multi-omics analyses reveal the molecular pathogenesis toolkit of Lasiodiplodia hormozganensis, a cross-kingdom pathogen.</title>
        <authorList>
            <person name="Felix C."/>
            <person name="Meneses R."/>
            <person name="Goncalves M.F.M."/>
            <person name="Tilleman L."/>
            <person name="Duarte A.S."/>
            <person name="Jorrin-Novo J.V."/>
            <person name="Van De Peer Y."/>
            <person name="Deforce D."/>
            <person name="Van Nieuwerburgh F."/>
            <person name="Esteves A.C."/>
            <person name="Alves A."/>
        </authorList>
    </citation>
    <scope>NUCLEOTIDE SEQUENCE</scope>
    <source>
        <strain evidence="5">CBS 339.90</strain>
    </source>
</reference>
<keyword evidence="6" id="KW-1185">Reference proteome</keyword>
<protein>
    <submittedName>
        <fullName evidence="5">LysM domain-containing protein</fullName>
    </submittedName>
</protein>
<dbReference type="PROSITE" id="PS51782">
    <property type="entry name" value="LYSM"/>
    <property type="match status" value="5"/>
</dbReference>
<evidence type="ECO:0000313" key="5">
    <source>
        <dbReference type="EMBL" id="KAK0618808.1"/>
    </source>
</evidence>
<dbReference type="CDD" id="cd00118">
    <property type="entry name" value="LysM"/>
    <property type="match status" value="5"/>
</dbReference>
<dbReference type="PANTHER" id="PTHR34997:SF1">
    <property type="entry name" value="PEPTIDOGLYCAN-BINDING LYSIN DOMAIN"/>
    <property type="match status" value="1"/>
</dbReference>
<keyword evidence="2" id="KW-0843">Virulence</keyword>
<dbReference type="AlphaFoldDB" id="A0AA39WNR4"/>
<feature type="domain" description="LysM" evidence="4">
    <location>
        <begin position="196"/>
        <end position="241"/>
    </location>
</feature>
<evidence type="ECO:0000256" key="3">
    <source>
        <dbReference type="SAM" id="MobiDB-lite"/>
    </source>
</evidence>
<comment type="caution">
    <text evidence="5">The sequence shown here is derived from an EMBL/GenBank/DDBJ whole genome shotgun (WGS) entry which is preliminary data.</text>
</comment>
<dbReference type="Proteomes" id="UP001175001">
    <property type="component" value="Unassembled WGS sequence"/>
</dbReference>
<dbReference type="SUPFAM" id="SSF54106">
    <property type="entry name" value="LysM domain"/>
    <property type="match status" value="4"/>
</dbReference>
<dbReference type="EMBL" id="JAUJDW010000171">
    <property type="protein sequence ID" value="KAK0618808.1"/>
    <property type="molecule type" value="Genomic_DNA"/>
</dbReference>
<feature type="region of interest" description="Disordered" evidence="3">
    <location>
        <begin position="598"/>
        <end position="619"/>
    </location>
</feature>
<feature type="domain" description="LysM" evidence="4">
    <location>
        <begin position="645"/>
        <end position="691"/>
    </location>
</feature>
<accession>A0AA39WNR4</accession>
<dbReference type="InterPro" id="IPR018392">
    <property type="entry name" value="LysM"/>
</dbReference>
<feature type="region of interest" description="Disordered" evidence="3">
    <location>
        <begin position="304"/>
        <end position="330"/>
    </location>
</feature>
<gene>
    <name evidence="5" type="ORF">DIS24_g11505</name>
</gene>
<dbReference type="GO" id="GO:0008061">
    <property type="term" value="F:chitin binding"/>
    <property type="evidence" value="ECO:0007669"/>
    <property type="project" value="UniProtKB-KW"/>
</dbReference>
<keyword evidence="1" id="KW-0147">Chitin-binding</keyword>
<dbReference type="InterPro" id="IPR052210">
    <property type="entry name" value="LysM1-like"/>
</dbReference>
<dbReference type="SMART" id="SM00257">
    <property type="entry name" value="LysM"/>
    <property type="match status" value="5"/>
</dbReference>
<dbReference type="Pfam" id="PF01476">
    <property type="entry name" value="LysM"/>
    <property type="match status" value="4"/>
</dbReference>